<proteinExistence type="predicted"/>
<dbReference type="Proteomes" id="UP000604475">
    <property type="component" value="Unassembled WGS sequence"/>
</dbReference>
<reference evidence="1" key="1">
    <citation type="submission" date="2020-12" db="EMBL/GenBank/DDBJ databases">
        <title>Genomic characterization of non-nitrogen-fixing Frankia strains.</title>
        <authorList>
            <person name="Carlos-Shanley C."/>
            <person name="Guerra T."/>
            <person name="Hahn D."/>
        </authorList>
    </citation>
    <scope>NUCLEOTIDE SEQUENCE</scope>
    <source>
        <strain evidence="1">CN6</strain>
    </source>
</reference>
<dbReference type="AlphaFoldDB" id="A0A937UWP7"/>
<organism evidence="1 2">
    <name type="scientific">Frankia nepalensis</name>
    <dbReference type="NCBI Taxonomy" id="1836974"/>
    <lineage>
        <taxon>Bacteria</taxon>
        <taxon>Bacillati</taxon>
        <taxon>Actinomycetota</taxon>
        <taxon>Actinomycetes</taxon>
        <taxon>Frankiales</taxon>
        <taxon>Frankiaceae</taxon>
        <taxon>Frankia</taxon>
    </lineage>
</organism>
<dbReference type="RefSeq" id="WP_203003270.1">
    <property type="nucleotide sequence ID" value="NZ_JADWYU010000243.1"/>
</dbReference>
<protein>
    <submittedName>
        <fullName evidence="1">Thioesterase family protein</fullName>
    </submittedName>
</protein>
<dbReference type="Pfam" id="PF13279">
    <property type="entry name" value="4HBT_2"/>
    <property type="match status" value="1"/>
</dbReference>
<evidence type="ECO:0000313" key="2">
    <source>
        <dbReference type="Proteomes" id="UP000604475"/>
    </source>
</evidence>
<evidence type="ECO:0000313" key="1">
    <source>
        <dbReference type="EMBL" id="MBL7633616.1"/>
    </source>
</evidence>
<comment type="caution">
    <text evidence="1">The sequence shown here is derived from an EMBL/GenBank/DDBJ whole genome shotgun (WGS) entry which is preliminary data.</text>
</comment>
<keyword evidence="2" id="KW-1185">Reference proteome</keyword>
<gene>
    <name evidence="1" type="ORF">I7412_41990</name>
</gene>
<accession>A0A937UWP7</accession>
<dbReference type="EMBL" id="JAEACQ010000390">
    <property type="protein sequence ID" value="MBL7633616.1"/>
    <property type="molecule type" value="Genomic_DNA"/>
</dbReference>
<sequence>MAAGERQAPDPLRRDLARYPWVHDIRARFADVDNLGHINNVTVVAYYEDARATFNNQLLGLWREAGSAKDGPFHFVVAQSRVDYLAEAHYPANYQVGVGIGRIGRSSVNYLAGFFHEGRCLGLCDAVLVHRTAGTTTPIPPDRRAILEKMAFRSEGH</sequence>
<dbReference type="CDD" id="cd00586">
    <property type="entry name" value="4HBT"/>
    <property type="match status" value="1"/>
</dbReference>
<name>A0A937UWP7_9ACTN</name>
<dbReference type="Gene3D" id="3.10.129.10">
    <property type="entry name" value="Hotdog Thioesterase"/>
    <property type="match status" value="1"/>
</dbReference>
<dbReference type="InterPro" id="IPR029069">
    <property type="entry name" value="HotDog_dom_sf"/>
</dbReference>
<dbReference type="SUPFAM" id="SSF54637">
    <property type="entry name" value="Thioesterase/thiol ester dehydrase-isomerase"/>
    <property type="match status" value="1"/>
</dbReference>